<comment type="caution">
    <text evidence="2">The sequence shown here is derived from an EMBL/GenBank/DDBJ whole genome shotgun (WGS) entry which is preliminary data.</text>
</comment>
<dbReference type="SMART" id="SM00355">
    <property type="entry name" value="ZnF_C2H2"/>
    <property type="match status" value="2"/>
</dbReference>
<evidence type="ECO:0000313" key="3">
    <source>
        <dbReference type="Proteomes" id="UP000607197"/>
    </source>
</evidence>
<dbReference type="EMBL" id="BMPG01000002">
    <property type="protein sequence ID" value="GGL63359.1"/>
    <property type="molecule type" value="Genomic_DNA"/>
</dbReference>
<dbReference type="PROSITE" id="PS50157">
    <property type="entry name" value="ZINC_FINGER_C2H2_2"/>
    <property type="match status" value="1"/>
</dbReference>
<dbReference type="PROSITE" id="PS00028">
    <property type="entry name" value="ZINC_FINGER_C2H2_1"/>
    <property type="match status" value="1"/>
</dbReference>
<keyword evidence="3" id="KW-1185">Reference proteome</keyword>
<evidence type="ECO:0000259" key="1">
    <source>
        <dbReference type="PROSITE" id="PS50157"/>
    </source>
</evidence>
<dbReference type="OrthoDB" id="311125at2157"/>
<evidence type="ECO:0000313" key="2">
    <source>
        <dbReference type="EMBL" id="GGL63359.1"/>
    </source>
</evidence>
<proteinExistence type="predicted"/>
<gene>
    <name evidence="2" type="ORF">GCM10009039_21570</name>
</gene>
<dbReference type="Proteomes" id="UP000607197">
    <property type="component" value="Unassembled WGS sequence"/>
</dbReference>
<dbReference type="RefSeq" id="WP_188978770.1">
    <property type="nucleotide sequence ID" value="NZ_BMPG01000002.1"/>
</dbReference>
<dbReference type="AlphaFoldDB" id="A0A830FJS1"/>
<dbReference type="InterPro" id="IPR055987">
    <property type="entry name" value="DUF7565"/>
</dbReference>
<protein>
    <recommendedName>
        <fullName evidence="1">C2H2-type domain-containing protein</fullName>
    </recommendedName>
</protein>
<name>A0A830FJS1_9EURY</name>
<dbReference type="InterPro" id="IPR013087">
    <property type="entry name" value="Znf_C2H2_type"/>
</dbReference>
<organism evidence="2 3">
    <name type="scientific">Halocalculus aciditolerans</name>
    <dbReference type="NCBI Taxonomy" id="1383812"/>
    <lineage>
        <taxon>Archaea</taxon>
        <taxon>Methanobacteriati</taxon>
        <taxon>Methanobacteriota</taxon>
        <taxon>Stenosarchaea group</taxon>
        <taxon>Halobacteria</taxon>
        <taxon>Halobacteriales</taxon>
        <taxon>Halobacteriaceae</taxon>
        <taxon>Halocalculus</taxon>
    </lineage>
</organism>
<reference evidence="2" key="1">
    <citation type="journal article" date="2014" name="Int. J. Syst. Evol. Microbiol.">
        <title>Complete genome sequence of Corynebacterium casei LMG S-19264T (=DSM 44701T), isolated from a smear-ripened cheese.</title>
        <authorList>
            <consortium name="US DOE Joint Genome Institute (JGI-PGF)"/>
            <person name="Walter F."/>
            <person name="Albersmeier A."/>
            <person name="Kalinowski J."/>
            <person name="Ruckert C."/>
        </authorList>
    </citation>
    <scope>NUCLEOTIDE SEQUENCE</scope>
    <source>
        <strain evidence="2">JCM 19596</strain>
    </source>
</reference>
<sequence length="109" mass="12119">MSGWECAIGGCGATFRTVESLLTHQVDAHERHECRICGTTVPEGFFAIKHVFEEHTRTEFVRAYDADASAIRERESIKRDVEDTVDPREIYVGRDADTDGDEAVASASN</sequence>
<reference evidence="2" key="2">
    <citation type="submission" date="2020-09" db="EMBL/GenBank/DDBJ databases">
        <authorList>
            <person name="Sun Q."/>
            <person name="Ohkuma M."/>
        </authorList>
    </citation>
    <scope>NUCLEOTIDE SEQUENCE</scope>
    <source>
        <strain evidence="2">JCM 19596</strain>
    </source>
</reference>
<dbReference type="Pfam" id="PF24446">
    <property type="entry name" value="DUF7565"/>
    <property type="match status" value="1"/>
</dbReference>
<accession>A0A830FJS1</accession>
<feature type="domain" description="C2H2-type" evidence="1">
    <location>
        <begin position="4"/>
        <end position="34"/>
    </location>
</feature>